<comment type="caution">
    <text evidence="1">The sequence shown here is derived from an EMBL/GenBank/DDBJ whole genome shotgun (WGS) entry which is preliminary data.</text>
</comment>
<organism evidence="1 2">
    <name type="scientific">Methylobacterium soli</name>
    <dbReference type="NCBI Taxonomy" id="553447"/>
    <lineage>
        <taxon>Bacteria</taxon>
        <taxon>Pseudomonadati</taxon>
        <taxon>Pseudomonadota</taxon>
        <taxon>Alphaproteobacteria</taxon>
        <taxon>Hyphomicrobiales</taxon>
        <taxon>Methylobacteriaceae</taxon>
        <taxon>Methylobacterium</taxon>
    </lineage>
</organism>
<dbReference type="Proteomes" id="UP000474159">
    <property type="component" value="Unassembled WGS sequence"/>
</dbReference>
<sequence length="62" mass="6638">MRKGMLELMNTLASSVIALNSLADDLMQAASSVDDAVAIKVMRGVASGIGSAHWRCRGNWLF</sequence>
<dbReference type="EMBL" id="VZZK01000017">
    <property type="protein sequence ID" value="KAB1077852.1"/>
    <property type="molecule type" value="Genomic_DNA"/>
</dbReference>
<reference evidence="1 2" key="1">
    <citation type="submission" date="2019-09" db="EMBL/GenBank/DDBJ databases">
        <title>YIM 48816 draft genome.</title>
        <authorList>
            <person name="Jiang L."/>
        </authorList>
    </citation>
    <scope>NUCLEOTIDE SEQUENCE [LARGE SCALE GENOMIC DNA]</scope>
    <source>
        <strain evidence="1 2">YIM 48816</strain>
    </source>
</reference>
<gene>
    <name evidence="1" type="ORF">F6X53_16685</name>
</gene>
<dbReference type="RefSeq" id="WP_151001338.1">
    <property type="nucleotide sequence ID" value="NZ_BPQY01000538.1"/>
</dbReference>
<evidence type="ECO:0000313" key="1">
    <source>
        <dbReference type="EMBL" id="KAB1077852.1"/>
    </source>
</evidence>
<keyword evidence="2" id="KW-1185">Reference proteome</keyword>
<dbReference type="AlphaFoldDB" id="A0A6L3SWY0"/>
<protein>
    <submittedName>
        <fullName evidence="1">Uncharacterized protein</fullName>
    </submittedName>
</protein>
<proteinExistence type="predicted"/>
<evidence type="ECO:0000313" key="2">
    <source>
        <dbReference type="Proteomes" id="UP000474159"/>
    </source>
</evidence>
<accession>A0A6L3SWY0</accession>
<name>A0A6L3SWY0_9HYPH</name>